<protein>
    <submittedName>
        <fullName evidence="1">Uncharacterized protein</fullName>
    </submittedName>
</protein>
<accession>A0A382FX20</accession>
<dbReference type="EMBL" id="UINC01052333">
    <property type="protein sequence ID" value="SVB67540.1"/>
    <property type="molecule type" value="Genomic_DNA"/>
</dbReference>
<reference evidence="1" key="1">
    <citation type="submission" date="2018-05" db="EMBL/GenBank/DDBJ databases">
        <authorList>
            <person name="Lanie J.A."/>
            <person name="Ng W.-L."/>
            <person name="Kazmierczak K.M."/>
            <person name="Andrzejewski T.M."/>
            <person name="Davidsen T.M."/>
            <person name="Wayne K.J."/>
            <person name="Tettelin H."/>
            <person name="Glass J.I."/>
            <person name="Rusch D."/>
            <person name="Podicherti R."/>
            <person name="Tsui H.-C.T."/>
            <person name="Winkler M.E."/>
        </authorList>
    </citation>
    <scope>NUCLEOTIDE SEQUENCE</scope>
</reference>
<name>A0A382FX20_9ZZZZ</name>
<dbReference type="AlphaFoldDB" id="A0A382FX20"/>
<evidence type="ECO:0000313" key="1">
    <source>
        <dbReference type="EMBL" id="SVB67540.1"/>
    </source>
</evidence>
<organism evidence="1">
    <name type="scientific">marine metagenome</name>
    <dbReference type="NCBI Taxonomy" id="408172"/>
    <lineage>
        <taxon>unclassified sequences</taxon>
        <taxon>metagenomes</taxon>
        <taxon>ecological metagenomes</taxon>
    </lineage>
</organism>
<proteinExistence type="predicted"/>
<gene>
    <name evidence="1" type="ORF">METZ01_LOCUS220394</name>
</gene>
<sequence>MTDPVQSAEKWGLLVSINKADADQILCYDPTFKYCLSFLLKQNQLSFSLLMIV</sequence>